<evidence type="ECO:0000256" key="1">
    <source>
        <dbReference type="ARBA" id="ARBA00023125"/>
    </source>
</evidence>
<dbReference type="SUPFAM" id="SSF48498">
    <property type="entry name" value="Tetracyclin repressor-like, C-terminal domain"/>
    <property type="match status" value="1"/>
</dbReference>
<evidence type="ECO:0000313" key="5">
    <source>
        <dbReference type="Proteomes" id="UP001499938"/>
    </source>
</evidence>
<evidence type="ECO:0000256" key="2">
    <source>
        <dbReference type="PROSITE-ProRule" id="PRU00335"/>
    </source>
</evidence>
<keyword evidence="1 2" id="KW-0238">DNA-binding</keyword>
<dbReference type="Gene3D" id="1.10.357.10">
    <property type="entry name" value="Tetracycline Repressor, domain 2"/>
    <property type="match status" value="1"/>
</dbReference>
<dbReference type="RefSeq" id="WP_344080183.1">
    <property type="nucleotide sequence ID" value="NZ_BAAAPO010000006.1"/>
</dbReference>
<dbReference type="Gene3D" id="1.10.10.60">
    <property type="entry name" value="Homeodomain-like"/>
    <property type="match status" value="1"/>
</dbReference>
<sequence length="198" mass="21529">MSPRGRRPAGSDTRGEIVEAARAEFAERGYDAASLRGIARRAGVDSALVHHYFAGKPALFTEVMTVPVDPAYLVETVIGQPRERVGEALVATFLGIWDSPEGQERFAALARSVLTHEEAARMLREFLVREVFAKVAVAHNPGLDPATAELRATLAAGQLLGMAMLRYLLRFPALRRATVPELIAEVGPVIQRYLAPDA</sequence>
<name>A0ABN2L9Q9_9MICO</name>
<dbReference type="PROSITE" id="PS50977">
    <property type="entry name" value="HTH_TETR_2"/>
    <property type="match status" value="1"/>
</dbReference>
<dbReference type="PRINTS" id="PR00455">
    <property type="entry name" value="HTHTETR"/>
</dbReference>
<dbReference type="Pfam" id="PF00440">
    <property type="entry name" value="TetR_N"/>
    <property type="match status" value="1"/>
</dbReference>
<reference evidence="4 5" key="1">
    <citation type="journal article" date="2019" name="Int. J. Syst. Evol. Microbiol.">
        <title>The Global Catalogue of Microorganisms (GCM) 10K type strain sequencing project: providing services to taxonomists for standard genome sequencing and annotation.</title>
        <authorList>
            <consortium name="The Broad Institute Genomics Platform"/>
            <consortium name="The Broad Institute Genome Sequencing Center for Infectious Disease"/>
            <person name="Wu L."/>
            <person name="Ma J."/>
        </authorList>
    </citation>
    <scope>NUCLEOTIDE SEQUENCE [LARGE SCALE GENOMIC DNA]</scope>
    <source>
        <strain evidence="4 5">JCM 15592</strain>
    </source>
</reference>
<dbReference type="InterPro" id="IPR009057">
    <property type="entry name" value="Homeodomain-like_sf"/>
</dbReference>
<protein>
    <submittedName>
        <fullName evidence="4">TetR family transcriptional regulator</fullName>
    </submittedName>
</protein>
<dbReference type="PANTHER" id="PTHR30055:SF235">
    <property type="entry name" value="TRANSCRIPTIONAL REGULATORY PROTEIN"/>
    <property type="match status" value="1"/>
</dbReference>
<evidence type="ECO:0000259" key="3">
    <source>
        <dbReference type="PROSITE" id="PS50977"/>
    </source>
</evidence>
<dbReference type="InterPro" id="IPR001647">
    <property type="entry name" value="HTH_TetR"/>
</dbReference>
<feature type="domain" description="HTH tetR-type" evidence="3">
    <location>
        <begin position="11"/>
        <end position="71"/>
    </location>
</feature>
<keyword evidence="5" id="KW-1185">Reference proteome</keyword>
<dbReference type="InterPro" id="IPR050109">
    <property type="entry name" value="HTH-type_TetR-like_transc_reg"/>
</dbReference>
<dbReference type="Pfam" id="PF17920">
    <property type="entry name" value="TetR_C_16"/>
    <property type="match status" value="1"/>
</dbReference>
<gene>
    <name evidence="4" type="ORF">GCM10009811_02780</name>
</gene>
<accession>A0ABN2L9Q9</accession>
<evidence type="ECO:0000313" key="4">
    <source>
        <dbReference type="EMBL" id="GAA1780871.1"/>
    </source>
</evidence>
<organism evidence="4 5">
    <name type="scientific">Nostocoides veronense</name>
    <dbReference type="NCBI Taxonomy" id="330836"/>
    <lineage>
        <taxon>Bacteria</taxon>
        <taxon>Bacillati</taxon>
        <taxon>Actinomycetota</taxon>
        <taxon>Actinomycetes</taxon>
        <taxon>Micrococcales</taxon>
        <taxon>Intrasporangiaceae</taxon>
        <taxon>Nostocoides</taxon>
    </lineage>
</organism>
<proteinExistence type="predicted"/>
<dbReference type="InterPro" id="IPR041678">
    <property type="entry name" value="TetR_C_16"/>
</dbReference>
<dbReference type="EMBL" id="BAAAPO010000006">
    <property type="protein sequence ID" value="GAA1780871.1"/>
    <property type="molecule type" value="Genomic_DNA"/>
</dbReference>
<dbReference type="InterPro" id="IPR036271">
    <property type="entry name" value="Tet_transcr_reg_TetR-rel_C_sf"/>
</dbReference>
<comment type="caution">
    <text evidence="4">The sequence shown here is derived from an EMBL/GenBank/DDBJ whole genome shotgun (WGS) entry which is preliminary data.</text>
</comment>
<feature type="DNA-binding region" description="H-T-H motif" evidence="2">
    <location>
        <begin position="34"/>
        <end position="53"/>
    </location>
</feature>
<dbReference type="PANTHER" id="PTHR30055">
    <property type="entry name" value="HTH-TYPE TRANSCRIPTIONAL REGULATOR RUTR"/>
    <property type="match status" value="1"/>
</dbReference>
<dbReference type="SUPFAM" id="SSF46689">
    <property type="entry name" value="Homeodomain-like"/>
    <property type="match status" value="1"/>
</dbReference>
<dbReference type="Proteomes" id="UP001499938">
    <property type="component" value="Unassembled WGS sequence"/>
</dbReference>